<evidence type="ECO:0000256" key="1">
    <source>
        <dbReference type="ARBA" id="ARBA00022448"/>
    </source>
</evidence>
<dbReference type="AlphaFoldDB" id="A0A0D8B659"/>
<dbReference type="EMBL" id="JYFN01000094">
    <property type="protein sequence ID" value="KJE19600.1"/>
    <property type="molecule type" value="Genomic_DNA"/>
</dbReference>
<feature type="compositionally biased region" description="Basic and acidic residues" evidence="7">
    <location>
        <begin position="39"/>
        <end position="56"/>
    </location>
</feature>
<evidence type="ECO:0000256" key="7">
    <source>
        <dbReference type="SAM" id="MobiDB-lite"/>
    </source>
</evidence>
<dbReference type="PATRIC" id="fig|1502723.3.peg.7069"/>
<dbReference type="InterPro" id="IPR027417">
    <property type="entry name" value="P-loop_NTPase"/>
</dbReference>
<dbReference type="InterPro" id="IPR017871">
    <property type="entry name" value="ABC_transporter-like_CS"/>
</dbReference>
<dbReference type="PROSITE" id="PS00211">
    <property type="entry name" value="ABC_TRANSPORTER_1"/>
    <property type="match status" value="1"/>
</dbReference>
<evidence type="ECO:0000256" key="4">
    <source>
        <dbReference type="ARBA" id="ARBA00022840"/>
    </source>
</evidence>
<evidence type="ECO:0000256" key="5">
    <source>
        <dbReference type="ARBA" id="ARBA00022967"/>
    </source>
</evidence>
<dbReference type="GO" id="GO:0005524">
    <property type="term" value="F:ATP binding"/>
    <property type="evidence" value="ECO:0007669"/>
    <property type="project" value="UniProtKB-KW"/>
</dbReference>
<dbReference type="Proteomes" id="UP000032545">
    <property type="component" value="Unassembled WGS sequence"/>
</dbReference>
<evidence type="ECO:0000313" key="9">
    <source>
        <dbReference type="EMBL" id="KJE19600.1"/>
    </source>
</evidence>
<accession>A0A0D8B659</accession>
<dbReference type="RefSeq" id="WP_052681608.1">
    <property type="nucleotide sequence ID" value="NZ_JYFN01000094.1"/>
</dbReference>
<keyword evidence="3" id="KW-0547">Nucleotide-binding</keyword>
<evidence type="ECO:0000256" key="3">
    <source>
        <dbReference type="ARBA" id="ARBA00022741"/>
    </source>
</evidence>
<proteinExistence type="predicted"/>
<evidence type="ECO:0000256" key="6">
    <source>
        <dbReference type="ARBA" id="ARBA00023136"/>
    </source>
</evidence>
<dbReference type="PANTHER" id="PTHR42788">
    <property type="entry name" value="TAURINE IMPORT ATP-BINDING PROTEIN-RELATED"/>
    <property type="match status" value="1"/>
</dbReference>
<gene>
    <name evidence="9" type="ORF">FF36_06117</name>
</gene>
<dbReference type="Gene3D" id="3.40.50.300">
    <property type="entry name" value="P-loop containing nucleotide triphosphate hydrolases"/>
    <property type="match status" value="1"/>
</dbReference>
<sequence>MAPQLRRNVSTQDPQHPAYAAAADPAPGAGGGVAVLARADTESSRNAEEARRRDAGTVDASTVDAGTVDAGTVSVSTVDAGRGTAGGGAASGVAVRVRGLRRVFGEQVVLDGLDLTITPGEFVALLGRSGSGKSTLIRILGGFDDGVEGEVLAARRRSVVFQEARLLPWKRVLPNVTLGLAGRDIAERGRVALAEVGLAGRERSWPATLSGGEAQRVALARALVREPDLLMLDEPFGALDALTRIRMHALLQHLCRRHQPAVLFVTHDVDEAILLADRVLVLTEGRFSLDVPVEVASPRRRADPAFDRLRATLLAELGVDDLAAGTH</sequence>
<dbReference type="PANTHER" id="PTHR42788:SF17">
    <property type="entry name" value="ALIPHATIC SULFONATES IMPORT ATP-BINDING PROTEIN SSUB"/>
    <property type="match status" value="1"/>
</dbReference>
<comment type="caution">
    <text evidence="9">The sequence shown here is derived from an EMBL/GenBank/DDBJ whole genome shotgun (WGS) entry which is preliminary data.</text>
</comment>
<dbReference type="InterPro" id="IPR050166">
    <property type="entry name" value="ABC_transporter_ATP-bind"/>
</dbReference>
<dbReference type="SMART" id="SM00382">
    <property type="entry name" value="AAA"/>
    <property type="match status" value="1"/>
</dbReference>
<evidence type="ECO:0000259" key="8">
    <source>
        <dbReference type="PROSITE" id="PS50893"/>
    </source>
</evidence>
<name>A0A0D8B659_9ACTN</name>
<feature type="region of interest" description="Disordered" evidence="7">
    <location>
        <begin position="1"/>
        <end position="63"/>
    </location>
</feature>
<dbReference type="EC" id="3.6.3.-" evidence="9"/>
<dbReference type="SUPFAM" id="SSF52540">
    <property type="entry name" value="P-loop containing nucleoside triphosphate hydrolases"/>
    <property type="match status" value="1"/>
</dbReference>
<dbReference type="GO" id="GO:0016887">
    <property type="term" value="F:ATP hydrolysis activity"/>
    <property type="evidence" value="ECO:0007669"/>
    <property type="project" value="InterPro"/>
</dbReference>
<feature type="compositionally biased region" description="Low complexity" evidence="7">
    <location>
        <begin position="17"/>
        <end position="27"/>
    </location>
</feature>
<dbReference type="InterPro" id="IPR003439">
    <property type="entry name" value="ABC_transporter-like_ATP-bd"/>
</dbReference>
<keyword evidence="4" id="KW-0067">ATP-binding</keyword>
<keyword evidence="1" id="KW-0813">Transport</keyword>
<protein>
    <submittedName>
        <fullName evidence="9">ABC-type nitrate/sulfonate/bicarbonate transport system, ATPase component</fullName>
        <ecNumber evidence="9">3.6.3.-</ecNumber>
    </submittedName>
</protein>
<evidence type="ECO:0000256" key="2">
    <source>
        <dbReference type="ARBA" id="ARBA00022475"/>
    </source>
</evidence>
<dbReference type="PROSITE" id="PS50893">
    <property type="entry name" value="ABC_TRANSPORTER_2"/>
    <property type="match status" value="1"/>
</dbReference>
<reference evidence="10" key="1">
    <citation type="submission" date="2015-02" db="EMBL/GenBank/DDBJ databases">
        <title>Draft Genome of Frankia sp. CpI1-S.</title>
        <authorList>
            <person name="Oshone R.T."/>
            <person name="Ngom M."/>
            <person name="Ghodhbane-Gtari F."/>
            <person name="Gtari M."/>
            <person name="Morris K."/>
            <person name="Thomas K."/>
            <person name="Sen A."/>
            <person name="Tisa L.S."/>
        </authorList>
    </citation>
    <scope>NUCLEOTIDE SEQUENCE [LARGE SCALE GENOMIC DNA]</scope>
    <source>
        <strain evidence="10">CpI1-S</strain>
    </source>
</reference>
<keyword evidence="10" id="KW-1185">Reference proteome</keyword>
<dbReference type="Pfam" id="PF00005">
    <property type="entry name" value="ABC_tran"/>
    <property type="match status" value="1"/>
</dbReference>
<reference evidence="9 10" key="2">
    <citation type="journal article" date="2016" name="Genome Announc.">
        <title>Permanent Draft Genome Sequences for Two Variants of Frankia sp. Strain CpI1, the First Frankia Strain Isolated from Root Nodules of Comptonia peregrina.</title>
        <authorList>
            <person name="Oshone R."/>
            <person name="Hurst S.G.IV."/>
            <person name="Abebe-Akele F."/>
            <person name="Simpson S."/>
            <person name="Morris K."/>
            <person name="Thomas W.K."/>
            <person name="Tisa L.S."/>
        </authorList>
    </citation>
    <scope>NUCLEOTIDE SEQUENCE [LARGE SCALE GENOMIC DNA]</scope>
    <source>
        <strain evidence="10">CpI1-S</strain>
    </source>
</reference>
<organism evidence="9 10">
    <name type="scientific">Frankia torreyi</name>
    <dbReference type="NCBI Taxonomy" id="1856"/>
    <lineage>
        <taxon>Bacteria</taxon>
        <taxon>Bacillati</taxon>
        <taxon>Actinomycetota</taxon>
        <taxon>Actinomycetes</taxon>
        <taxon>Frankiales</taxon>
        <taxon>Frankiaceae</taxon>
        <taxon>Frankia</taxon>
    </lineage>
</organism>
<keyword evidence="2" id="KW-1003">Cell membrane</keyword>
<keyword evidence="6" id="KW-0472">Membrane</keyword>
<dbReference type="InterPro" id="IPR003593">
    <property type="entry name" value="AAA+_ATPase"/>
</dbReference>
<evidence type="ECO:0000313" key="10">
    <source>
        <dbReference type="Proteomes" id="UP000032545"/>
    </source>
</evidence>
<keyword evidence="5" id="KW-1278">Translocase</keyword>
<keyword evidence="9" id="KW-0378">Hydrolase</keyword>
<feature type="domain" description="ABC transporter" evidence="8">
    <location>
        <begin position="95"/>
        <end position="309"/>
    </location>
</feature>